<dbReference type="CDD" id="cd02440">
    <property type="entry name" value="AdoMet_MTases"/>
    <property type="match status" value="1"/>
</dbReference>
<proteinExistence type="predicted"/>
<accession>A0A507EGY9</accession>
<dbReference type="PANTHER" id="PTHR14614:SF130">
    <property type="entry name" value="PROTEIN-LYSINE N-METHYLTRANSFERASE EEF2KMT"/>
    <property type="match status" value="1"/>
</dbReference>
<dbReference type="EMBL" id="QEAQ01000002">
    <property type="protein sequence ID" value="TPX62665.1"/>
    <property type="molecule type" value="Genomic_DNA"/>
</dbReference>
<comment type="caution">
    <text evidence="1">The sequence shown here is derived from an EMBL/GenBank/DDBJ whole genome shotgun (WGS) entry which is preliminary data.</text>
</comment>
<gene>
    <name evidence="1" type="ORF">PhCBS80983_g00308</name>
</gene>
<dbReference type="SUPFAM" id="SSF53335">
    <property type="entry name" value="S-adenosyl-L-methionine-dependent methyltransferases"/>
    <property type="match status" value="1"/>
</dbReference>
<dbReference type="Proteomes" id="UP000318582">
    <property type="component" value="Unassembled WGS sequence"/>
</dbReference>
<reference evidence="1 2" key="1">
    <citation type="journal article" date="2019" name="Sci. Rep.">
        <title>Comparative genomics of chytrid fungi reveal insights into the obligate biotrophic and pathogenic lifestyle of Synchytrium endobioticum.</title>
        <authorList>
            <person name="van de Vossenberg B.T.L.H."/>
            <person name="Warris S."/>
            <person name="Nguyen H.D.T."/>
            <person name="van Gent-Pelzer M.P.E."/>
            <person name="Joly D.L."/>
            <person name="van de Geest H.C."/>
            <person name="Bonants P.J.M."/>
            <person name="Smith D.S."/>
            <person name="Levesque C.A."/>
            <person name="van der Lee T.A.J."/>
        </authorList>
    </citation>
    <scope>NUCLEOTIDE SEQUENCE [LARGE SCALE GENOMIC DNA]</scope>
    <source>
        <strain evidence="1 2">CBS 809.83</strain>
    </source>
</reference>
<sequence>MSSLPRIILCSAADIAPYQTVLADVRHRFCRVESLRDTDSGYGDIDSDSLEDRELALESVRKWLFRRMEELEGLGPDGEVALDQTAEIIALIMGGTEDVTHKGAETPSDEPEVGSDLEEWAFRHGTLSILEPSASRTGDDIEIGNQVWNAGVILAQIIDQKLLPSHYLTSSHILELGCGTALTSILAAKVVSPSVKMTATDFHPLILETAKQNVLLNAVADRVTVEKLDWNDIPWSNVTLGVDCIMAADVVYDAHHAVLLPNIIRQIFVQAKVSRGCIAIVNRIRDQFLQEIAAFETNMLASGFVGDWQWADEL</sequence>
<protein>
    <submittedName>
        <fullName evidence="1">Uncharacterized protein</fullName>
    </submittedName>
</protein>
<organism evidence="1 2">
    <name type="scientific">Powellomyces hirtus</name>
    <dbReference type="NCBI Taxonomy" id="109895"/>
    <lineage>
        <taxon>Eukaryota</taxon>
        <taxon>Fungi</taxon>
        <taxon>Fungi incertae sedis</taxon>
        <taxon>Chytridiomycota</taxon>
        <taxon>Chytridiomycota incertae sedis</taxon>
        <taxon>Chytridiomycetes</taxon>
        <taxon>Spizellomycetales</taxon>
        <taxon>Powellomycetaceae</taxon>
        <taxon>Powellomyces</taxon>
    </lineage>
</organism>
<dbReference type="Gene3D" id="3.40.50.150">
    <property type="entry name" value="Vaccinia Virus protein VP39"/>
    <property type="match status" value="1"/>
</dbReference>
<dbReference type="InterPro" id="IPR019410">
    <property type="entry name" value="Methyltransf_16"/>
</dbReference>
<evidence type="ECO:0000313" key="1">
    <source>
        <dbReference type="EMBL" id="TPX62665.1"/>
    </source>
</evidence>
<name>A0A507EGY9_9FUNG</name>
<dbReference type="PANTHER" id="PTHR14614">
    <property type="entry name" value="HEPATOCELLULAR CARCINOMA-ASSOCIATED ANTIGEN"/>
    <property type="match status" value="1"/>
</dbReference>
<dbReference type="STRING" id="109895.A0A507EGY9"/>
<dbReference type="InterPro" id="IPR029063">
    <property type="entry name" value="SAM-dependent_MTases_sf"/>
</dbReference>
<keyword evidence="2" id="KW-1185">Reference proteome</keyword>
<dbReference type="AlphaFoldDB" id="A0A507EGY9"/>
<dbReference type="Pfam" id="PF10294">
    <property type="entry name" value="Methyltransf_16"/>
    <property type="match status" value="1"/>
</dbReference>
<evidence type="ECO:0000313" key="2">
    <source>
        <dbReference type="Proteomes" id="UP000318582"/>
    </source>
</evidence>